<dbReference type="InterPro" id="IPR000225">
    <property type="entry name" value="Armadillo"/>
</dbReference>
<dbReference type="OrthoDB" id="2967263at2759"/>
<evidence type="ECO:0000256" key="5">
    <source>
        <dbReference type="RuleBase" id="RU000666"/>
    </source>
</evidence>
<comment type="similarity">
    <text evidence="1 5">Belongs to the eukaryotic ribosomal protein eL42 family.</text>
</comment>
<dbReference type="SUPFAM" id="SSF48371">
    <property type="entry name" value="ARM repeat"/>
    <property type="match status" value="1"/>
</dbReference>
<dbReference type="Gene3D" id="1.25.10.10">
    <property type="entry name" value="Leucine-rich Repeat Variant"/>
    <property type="match status" value="1"/>
</dbReference>
<keyword evidence="2 5" id="KW-0689">Ribosomal protein</keyword>
<feature type="repeat" description="ARM" evidence="4">
    <location>
        <begin position="94"/>
        <end position="138"/>
    </location>
</feature>
<dbReference type="InterPro" id="IPR011989">
    <property type="entry name" value="ARM-like"/>
</dbReference>
<dbReference type="Proteomes" id="UP000749646">
    <property type="component" value="Unassembled WGS sequence"/>
</dbReference>
<dbReference type="GO" id="GO:1990904">
    <property type="term" value="C:ribonucleoprotein complex"/>
    <property type="evidence" value="ECO:0007669"/>
    <property type="project" value="UniProtKB-KW"/>
</dbReference>
<evidence type="ECO:0000313" key="7">
    <source>
        <dbReference type="EMBL" id="KAF9940329.1"/>
    </source>
</evidence>
<evidence type="ECO:0000313" key="8">
    <source>
        <dbReference type="Proteomes" id="UP000749646"/>
    </source>
</evidence>
<evidence type="ECO:0000256" key="6">
    <source>
        <dbReference type="SAM" id="Phobius"/>
    </source>
</evidence>
<evidence type="ECO:0000256" key="1">
    <source>
        <dbReference type="ARBA" id="ARBA00009364"/>
    </source>
</evidence>
<feature type="transmembrane region" description="Helical" evidence="6">
    <location>
        <begin position="10"/>
        <end position="27"/>
    </location>
</feature>
<evidence type="ECO:0000256" key="2">
    <source>
        <dbReference type="ARBA" id="ARBA00022980"/>
    </source>
</evidence>
<organism evidence="7 8">
    <name type="scientific">Modicella reniformis</name>
    <dbReference type="NCBI Taxonomy" id="1440133"/>
    <lineage>
        <taxon>Eukaryota</taxon>
        <taxon>Fungi</taxon>
        <taxon>Fungi incertae sedis</taxon>
        <taxon>Mucoromycota</taxon>
        <taxon>Mortierellomycotina</taxon>
        <taxon>Mortierellomycetes</taxon>
        <taxon>Mortierellales</taxon>
        <taxon>Mortierellaceae</taxon>
        <taxon>Modicella</taxon>
    </lineage>
</organism>
<dbReference type="PROSITE" id="PS50176">
    <property type="entry name" value="ARM_REPEAT"/>
    <property type="match status" value="1"/>
</dbReference>
<keyword evidence="3 5" id="KW-0687">Ribonucleoprotein</keyword>
<keyword evidence="6" id="KW-1133">Transmembrane helix</keyword>
<name>A0A9P6IN99_9FUNG</name>
<evidence type="ECO:0000256" key="4">
    <source>
        <dbReference type="PROSITE-ProRule" id="PRU00259"/>
    </source>
</evidence>
<dbReference type="EMBL" id="JAAAHW010009467">
    <property type="protein sequence ID" value="KAF9940329.1"/>
    <property type="molecule type" value="Genomic_DNA"/>
</dbReference>
<keyword evidence="6" id="KW-0812">Transmembrane</keyword>
<dbReference type="Pfam" id="PF00935">
    <property type="entry name" value="Ribosomal_L44"/>
    <property type="match status" value="1"/>
</dbReference>
<gene>
    <name evidence="7" type="primary">RPL44</name>
    <name evidence="7" type="ORF">BGZ65_007483</name>
</gene>
<dbReference type="InterPro" id="IPR053708">
    <property type="entry name" value="Ribosomal_LSU_eL42"/>
</dbReference>
<sequence length="572" mass="64761">MASNLNGDRIVYFVAGVSLVFMMYSVVRHATTLFDSEPPESRNILGMVEDKPNLRYILDTVAESEIEEERWKGVTTLQLLTRNESNRATLVEAGALEILVNVLKDPENREKSHRYAAVSICELISGSESRRKQVVEYGILEPLSRFLVKVEPANELQYWSLMVVHQLAACEALHPQLIKVGLIRTLAEMSRLSFGNANMPKICLQSLVRLIVTMEEDEDVRLHLMELLDYEIVPLIATYIRSDDFELVYWALGLMHEFAIKGVALDEFKETRGLCRSVNVLLAADESYVSRIVLRTLKFLMLHDASFQLQALNSGIGLRLAKCLASKDDDVKYWALSVAHEFVIHPQWRQQFIESGAFAQVINIGLSTVSRKPLKASSEILPAKEYIMDILVMIWGSKDDLDLLLEARGLAEATCVFLQMEKLTSDLSQSRLAVTLAEMAKTSVTIDIRKRRLSHLVSLFSTKSAKMVNVPKTRNTYCKGKTCKKHTAHKVAQYKTGKASLFAQGKRRYDRKQSGYGGQTKPVFHKKAKTTKKVVLRLECQVCKYKHQIALKRCKHFELGGDKKQKGQALTF</sequence>
<dbReference type="GO" id="GO:0006412">
    <property type="term" value="P:translation"/>
    <property type="evidence" value="ECO:0007669"/>
    <property type="project" value="InterPro"/>
</dbReference>
<protein>
    <submittedName>
        <fullName evidence="7">40s ribosomal protein L44e</fullName>
    </submittedName>
</protein>
<keyword evidence="6" id="KW-0472">Membrane</keyword>
<comment type="caution">
    <text evidence="7">The sequence shown here is derived from an EMBL/GenBank/DDBJ whole genome shotgun (WGS) entry which is preliminary data.</text>
</comment>
<keyword evidence="8" id="KW-1185">Reference proteome</keyword>
<reference evidence="7" key="1">
    <citation type="journal article" date="2020" name="Fungal Divers.">
        <title>Resolving the Mortierellaceae phylogeny through synthesis of multi-gene phylogenetics and phylogenomics.</title>
        <authorList>
            <person name="Vandepol N."/>
            <person name="Liber J."/>
            <person name="Desiro A."/>
            <person name="Na H."/>
            <person name="Kennedy M."/>
            <person name="Barry K."/>
            <person name="Grigoriev I.V."/>
            <person name="Miller A.N."/>
            <person name="O'Donnell K."/>
            <person name="Stajich J.E."/>
            <person name="Bonito G."/>
        </authorList>
    </citation>
    <scope>NUCLEOTIDE SEQUENCE</scope>
    <source>
        <strain evidence="7">MES-2147</strain>
    </source>
</reference>
<proteinExistence type="inferred from homology"/>
<dbReference type="InterPro" id="IPR016024">
    <property type="entry name" value="ARM-type_fold"/>
</dbReference>
<dbReference type="AlphaFoldDB" id="A0A9P6IN99"/>
<evidence type="ECO:0000256" key="3">
    <source>
        <dbReference type="ARBA" id="ARBA00023274"/>
    </source>
</evidence>
<dbReference type="Gene3D" id="3.10.450.80">
    <property type="match status" value="1"/>
</dbReference>
<dbReference type="InterPro" id="IPR011332">
    <property type="entry name" value="Ribosomal_zn-bd"/>
</dbReference>
<dbReference type="GO" id="GO:0003735">
    <property type="term" value="F:structural constituent of ribosome"/>
    <property type="evidence" value="ECO:0007669"/>
    <property type="project" value="InterPro"/>
</dbReference>
<dbReference type="FunFam" id="3.10.450.80:FF:000001">
    <property type="entry name" value="60S ribosomal protein L44"/>
    <property type="match status" value="1"/>
</dbReference>
<dbReference type="PANTHER" id="PTHR10369">
    <property type="entry name" value="60S RIBOSOMAL PROTEIN L36A/L44"/>
    <property type="match status" value="1"/>
</dbReference>
<dbReference type="InterPro" id="IPR000552">
    <property type="entry name" value="Ribosomal_eL44"/>
</dbReference>
<dbReference type="SMART" id="SM00185">
    <property type="entry name" value="ARM"/>
    <property type="match status" value="2"/>
</dbReference>
<accession>A0A9P6IN99</accession>
<dbReference type="GO" id="GO:0005840">
    <property type="term" value="C:ribosome"/>
    <property type="evidence" value="ECO:0007669"/>
    <property type="project" value="UniProtKB-KW"/>
</dbReference>
<dbReference type="PROSITE" id="PS01172">
    <property type="entry name" value="RIBOSOMAL_L44E"/>
    <property type="match status" value="1"/>
</dbReference>
<dbReference type="SUPFAM" id="SSF57829">
    <property type="entry name" value="Zn-binding ribosomal proteins"/>
    <property type="match status" value="1"/>
</dbReference>